<evidence type="ECO:0000259" key="2">
    <source>
        <dbReference type="Pfam" id="PF21531"/>
    </source>
</evidence>
<keyword evidence="4" id="KW-1185">Reference proteome</keyword>
<evidence type="ECO:0000313" key="4">
    <source>
        <dbReference type="Proteomes" id="UP000567246"/>
    </source>
</evidence>
<protein>
    <recommendedName>
        <fullName evidence="5">DNA-binding protein</fullName>
    </recommendedName>
</protein>
<dbReference type="Pfam" id="PF18367">
    <property type="entry name" value="Rv2175c_C"/>
    <property type="match status" value="1"/>
</dbReference>
<accession>A0A7W9JHB6</accession>
<gene>
    <name evidence="3" type="ORF">HDA33_000489</name>
</gene>
<evidence type="ECO:0000313" key="3">
    <source>
        <dbReference type="EMBL" id="MBB5847925.1"/>
    </source>
</evidence>
<organism evidence="3 4">
    <name type="scientific">Micrococcus endophyticus</name>
    <dbReference type="NCBI Taxonomy" id="455343"/>
    <lineage>
        <taxon>Bacteria</taxon>
        <taxon>Bacillati</taxon>
        <taxon>Actinomycetota</taxon>
        <taxon>Actinomycetes</taxon>
        <taxon>Micrococcales</taxon>
        <taxon>Micrococcaceae</taxon>
        <taxon>Micrococcus</taxon>
    </lineage>
</organism>
<reference evidence="3 4" key="1">
    <citation type="submission" date="2020-08" db="EMBL/GenBank/DDBJ databases">
        <title>Sequencing the genomes of 1000 actinobacteria strains.</title>
        <authorList>
            <person name="Klenk H.-P."/>
        </authorList>
    </citation>
    <scope>NUCLEOTIDE SEQUENCE [LARGE SCALE GENOMIC DNA]</scope>
    <source>
        <strain evidence="3 4">DSM 17945</strain>
    </source>
</reference>
<proteinExistence type="predicted"/>
<dbReference type="RefSeq" id="WP_184170532.1">
    <property type="nucleotide sequence ID" value="NZ_BAABAG010000021.1"/>
</dbReference>
<evidence type="ECO:0000259" key="1">
    <source>
        <dbReference type="Pfam" id="PF18367"/>
    </source>
</evidence>
<dbReference type="GO" id="GO:0003677">
    <property type="term" value="F:DNA binding"/>
    <property type="evidence" value="ECO:0007669"/>
    <property type="project" value="InterPro"/>
</dbReference>
<comment type="caution">
    <text evidence="3">The sequence shown here is derived from an EMBL/GenBank/DDBJ whole genome shotgun (WGS) entry which is preliminary data.</text>
</comment>
<dbReference type="InterPro" id="IPR048576">
    <property type="entry name" value="Rv2175c_wHTH"/>
</dbReference>
<name>A0A7W9JHB6_9MICC</name>
<evidence type="ECO:0008006" key="5">
    <source>
        <dbReference type="Google" id="ProtNLM"/>
    </source>
</evidence>
<sequence>MSTSSSDTPVPADAIPAELDALVGDWLTMPDVAERLDQRVTRVHNLVKDHRLLAVRRPDPAVRAVPALFLTESGLLEPLQGTLVLLADAGYSDEESLRWLFTEDPSLPGRPIDALRDGRKTEVRRRAQALAW</sequence>
<dbReference type="Pfam" id="PF21531">
    <property type="entry name" value="Rv2175c_wHTH"/>
    <property type="match status" value="1"/>
</dbReference>
<dbReference type="EMBL" id="JACHMW010000001">
    <property type="protein sequence ID" value="MBB5847925.1"/>
    <property type="molecule type" value="Genomic_DNA"/>
</dbReference>
<feature type="domain" description="Rv2175c C-terminal" evidence="1">
    <location>
        <begin position="78"/>
        <end position="131"/>
    </location>
</feature>
<dbReference type="Proteomes" id="UP000567246">
    <property type="component" value="Unassembled WGS sequence"/>
</dbReference>
<dbReference type="InterPro" id="IPR041098">
    <property type="entry name" value="Rv2175c_C"/>
</dbReference>
<dbReference type="AlphaFoldDB" id="A0A7W9JHB6"/>
<feature type="domain" description="DNA-binding protein Rv2175c wHTH" evidence="2">
    <location>
        <begin position="14"/>
        <end position="70"/>
    </location>
</feature>